<feature type="region of interest" description="Disordered" evidence="4">
    <location>
        <begin position="1"/>
        <end position="35"/>
    </location>
</feature>
<dbReference type="GO" id="GO:0032259">
    <property type="term" value="P:methylation"/>
    <property type="evidence" value="ECO:0007669"/>
    <property type="project" value="UniProtKB-KW"/>
</dbReference>
<organism evidence="7 8">
    <name type="scientific">Rhodovibrio sodomensis</name>
    <dbReference type="NCBI Taxonomy" id="1088"/>
    <lineage>
        <taxon>Bacteria</taxon>
        <taxon>Pseudomonadati</taxon>
        <taxon>Pseudomonadota</taxon>
        <taxon>Alphaproteobacteria</taxon>
        <taxon>Rhodospirillales</taxon>
        <taxon>Rhodovibrionaceae</taxon>
        <taxon>Rhodovibrio</taxon>
    </lineage>
</organism>
<dbReference type="InterPro" id="IPR016461">
    <property type="entry name" value="COMT-like"/>
</dbReference>
<evidence type="ECO:0000256" key="2">
    <source>
        <dbReference type="ARBA" id="ARBA00022679"/>
    </source>
</evidence>
<keyword evidence="3" id="KW-0949">S-adenosyl-L-methionine</keyword>
<dbReference type="Pfam" id="PF00891">
    <property type="entry name" value="Methyltransf_2"/>
    <property type="match status" value="1"/>
</dbReference>
<dbReference type="InterPro" id="IPR012967">
    <property type="entry name" value="COMT_dimerisation"/>
</dbReference>
<dbReference type="Pfam" id="PF08100">
    <property type="entry name" value="Dimerisation"/>
    <property type="match status" value="1"/>
</dbReference>
<proteinExistence type="predicted"/>
<dbReference type="InterPro" id="IPR029063">
    <property type="entry name" value="SAM-dependent_MTases_sf"/>
</dbReference>
<dbReference type="InterPro" id="IPR036388">
    <property type="entry name" value="WH-like_DNA-bd_sf"/>
</dbReference>
<dbReference type="PANTHER" id="PTHR43712">
    <property type="entry name" value="PUTATIVE (AFU_ORTHOLOGUE AFUA_4G14580)-RELATED"/>
    <property type="match status" value="1"/>
</dbReference>
<dbReference type="Proteomes" id="UP001296873">
    <property type="component" value="Unassembled WGS sequence"/>
</dbReference>
<evidence type="ECO:0000313" key="8">
    <source>
        <dbReference type="Proteomes" id="UP001296873"/>
    </source>
</evidence>
<dbReference type="GO" id="GO:0008168">
    <property type="term" value="F:methyltransferase activity"/>
    <property type="evidence" value="ECO:0007669"/>
    <property type="project" value="UniProtKB-KW"/>
</dbReference>
<feature type="compositionally biased region" description="Basic residues" evidence="4">
    <location>
        <begin position="1"/>
        <end position="13"/>
    </location>
</feature>
<keyword evidence="8" id="KW-1185">Reference proteome</keyword>
<dbReference type="InterPro" id="IPR036390">
    <property type="entry name" value="WH_DNA-bd_sf"/>
</dbReference>
<comment type="caution">
    <text evidence="7">The sequence shown here is derived from an EMBL/GenBank/DDBJ whole genome shotgun (WGS) entry which is preliminary data.</text>
</comment>
<evidence type="ECO:0000256" key="4">
    <source>
        <dbReference type="SAM" id="MobiDB-lite"/>
    </source>
</evidence>
<protein>
    <submittedName>
        <fullName evidence="7">Methyltransferase</fullName>
    </submittedName>
</protein>
<evidence type="ECO:0000313" key="7">
    <source>
        <dbReference type="EMBL" id="MBK1669775.1"/>
    </source>
</evidence>
<dbReference type="CDD" id="cd02440">
    <property type="entry name" value="AdoMet_MTases"/>
    <property type="match status" value="1"/>
</dbReference>
<feature type="domain" description="O-methyltransferase C-terminal" evidence="5">
    <location>
        <begin position="205"/>
        <end position="385"/>
    </location>
</feature>
<keyword evidence="2" id="KW-0808">Transferase</keyword>
<dbReference type="SUPFAM" id="SSF46785">
    <property type="entry name" value="Winged helix' DNA-binding domain"/>
    <property type="match status" value="1"/>
</dbReference>
<evidence type="ECO:0000259" key="5">
    <source>
        <dbReference type="Pfam" id="PF00891"/>
    </source>
</evidence>
<dbReference type="PANTHER" id="PTHR43712:SF2">
    <property type="entry name" value="O-METHYLTRANSFERASE CICE"/>
    <property type="match status" value="1"/>
</dbReference>
<feature type="domain" description="O-methyltransferase dimerisation" evidence="6">
    <location>
        <begin position="78"/>
        <end position="140"/>
    </location>
</feature>
<dbReference type="Gene3D" id="1.10.10.10">
    <property type="entry name" value="Winged helix-like DNA-binding domain superfamily/Winged helix DNA-binding domain"/>
    <property type="match status" value="1"/>
</dbReference>
<dbReference type="EMBL" id="NRRL01000061">
    <property type="protein sequence ID" value="MBK1669775.1"/>
    <property type="molecule type" value="Genomic_DNA"/>
</dbReference>
<dbReference type="Gene3D" id="3.40.50.150">
    <property type="entry name" value="Vaccinia Virus protein VP39"/>
    <property type="match status" value="1"/>
</dbReference>
<reference evidence="7 8" key="1">
    <citation type="journal article" date="2020" name="Microorganisms">
        <title>Osmotic Adaptation and Compatible Solute Biosynthesis of Phototrophic Bacteria as Revealed from Genome Analyses.</title>
        <authorList>
            <person name="Imhoff J.F."/>
            <person name="Rahn T."/>
            <person name="Kunzel S."/>
            <person name="Keller A."/>
            <person name="Neulinger S.C."/>
        </authorList>
    </citation>
    <scope>NUCLEOTIDE SEQUENCE [LARGE SCALE GENOMIC DNA]</scope>
    <source>
        <strain evidence="7 8">DSM 9895</strain>
    </source>
</reference>
<accession>A0ABS1DH28</accession>
<name>A0ABS1DH28_9PROT</name>
<gene>
    <name evidence="7" type="ORF">CKO28_17190</name>
</gene>
<dbReference type="SUPFAM" id="SSF53335">
    <property type="entry name" value="S-adenosyl-L-methionine-dependent methyltransferases"/>
    <property type="match status" value="1"/>
</dbReference>
<evidence type="ECO:0000256" key="1">
    <source>
        <dbReference type="ARBA" id="ARBA00022603"/>
    </source>
</evidence>
<evidence type="ECO:0000256" key="3">
    <source>
        <dbReference type="ARBA" id="ARBA00022691"/>
    </source>
</evidence>
<dbReference type="PROSITE" id="PS51683">
    <property type="entry name" value="SAM_OMT_II"/>
    <property type="match status" value="1"/>
</dbReference>
<keyword evidence="1 7" id="KW-0489">Methyltransferase</keyword>
<evidence type="ECO:0000259" key="6">
    <source>
        <dbReference type="Pfam" id="PF08100"/>
    </source>
</evidence>
<sequence length="408" mass="44086">MGVRSRRQSRGTRKVTASPSSDDRLARAPVDGGGPDRLRDRVADWRNRLLASARFQRWAAGFPLTRPIARRQAHGLFDLTAGFVYAQVLYCCVRLRLLDTLWHAGPQPLATLADRVSLPLDAADRLVRAATSLKLLETRADGRIGLGPKGAVVVGSPGIAAMVEHHAMLYADLADPIALLRGQRGPTRLGAYWPYANTEDPRELSEDSVGGYSQLMAQSQPLVAAEALEAYPFHKHRRLLDVGGGDGAFLTAAAEALPELELMLFDLPAVAERARRQFAAASLGDRITAHGGDFFADPLPGGADAISLVRILHDHDDARVARLLANVYSALPVGGTVVVAEPMASDDSAAPVGDAYFGFYLLAMGRGRARTPAEQRSLLESAGFSRVRAWRTRQPFLARVMSARKDTA</sequence>
<dbReference type="InterPro" id="IPR001077">
    <property type="entry name" value="COMT_C"/>
</dbReference>